<evidence type="ECO:0000313" key="9">
    <source>
        <dbReference type="EMBL" id="AOY74588.1"/>
    </source>
</evidence>
<keyword evidence="3" id="KW-1003">Cell membrane</keyword>
<evidence type="ECO:0000256" key="3">
    <source>
        <dbReference type="ARBA" id="ARBA00022475"/>
    </source>
</evidence>
<dbReference type="CDD" id="cd06261">
    <property type="entry name" value="TM_PBP2"/>
    <property type="match status" value="1"/>
</dbReference>
<dbReference type="AlphaFoldDB" id="A0AAC9WHH6"/>
<feature type="transmembrane region" description="Helical" evidence="7">
    <location>
        <begin position="277"/>
        <end position="298"/>
    </location>
</feature>
<dbReference type="PROSITE" id="PS50928">
    <property type="entry name" value="ABC_TM1"/>
    <property type="match status" value="1"/>
</dbReference>
<dbReference type="Gene3D" id="1.10.3720.10">
    <property type="entry name" value="MetI-like"/>
    <property type="match status" value="1"/>
</dbReference>
<name>A0AAC9WHH6_9CLOT</name>
<dbReference type="EMBL" id="CP020559">
    <property type="protein sequence ID" value="ARE88951.1"/>
    <property type="molecule type" value="Genomic_DNA"/>
</dbReference>
<organism evidence="10 12">
    <name type="scientific">Clostridium formicaceticum</name>
    <dbReference type="NCBI Taxonomy" id="1497"/>
    <lineage>
        <taxon>Bacteria</taxon>
        <taxon>Bacillati</taxon>
        <taxon>Bacillota</taxon>
        <taxon>Clostridia</taxon>
        <taxon>Eubacteriales</taxon>
        <taxon>Clostridiaceae</taxon>
        <taxon>Clostridium</taxon>
    </lineage>
</organism>
<dbReference type="Proteomes" id="UP000192478">
    <property type="component" value="Chromosome"/>
</dbReference>
<evidence type="ECO:0000256" key="7">
    <source>
        <dbReference type="RuleBase" id="RU363032"/>
    </source>
</evidence>
<dbReference type="PANTHER" id="PTHR43163">
    <property type="entry name" value="DIPEPTIDE TRANSPORT SYSTEM PERMEASE PROTEIN DPPB-RELATED"/>
    <property type="match status" value="1"/>
</dbReference>
<dbReference type="NCBIfam" id="NF045469">
    <property type="entry name" value="Opp1B"/>
    <property type="match status" value="1"/>
</dbReference>
<evidence type="ECO:0000256" key="6">
    <source>
        <dbReference type="ARBA" id="ARBA00023136"/>
    </source>
</evidence>
<gene>
    <name evidence="10" type="primary">nikB_6</name>
    <name evidence="9" type="ORF">BJL90_00630</name>
    <name evidence="10" type="ORF">CLFO_33570</name>
</gene>
<dbReference type="InterPro" id="IPR045621">
    <property type="entry name" value="BPD_transp_1_N"/>
</dbReference>
<evidence type="ECO:0000313" key="12">
    <source>
        <dbReference type="Proteomes" id="UP000192478"/>
    </source>
</evidence>
<keyword evidence="11" id="KW-1185">Reference proteome</keyword>
<protein>
    <submittedName>
        <fullName evidence="9">Nickel ABC transporter permease subunit NikB</fullName>
    </submittedName>
    <submittedName>
        <fullName evidence="10">Nickel transport system permease protein NikB</fullName>
    </submittedName>
</protein>
<dbReference type="SUPFAM" id="SSF161098">
    <property type="entry name" value="MetI-like"/>
    <property type="match status" value="1"/>
</dbReference>
<dbReference type="EMBL" id="CP017603">
    <property type="protein sequence ID" value="AOY74588.1"/>
    <property type="molecule type" value="Genomic_DNA"/>
</dbReference>
<dbReference type="GO" id="GO:0055085">
    <property type="term" value="P:transmembrane transport"/>
    <property type="evidence" value="ECO:0007669"/>
    <property type="project" value="InterPro"/>
</dbReference>
<reference evidence="9 11" key="1">
    <citation type="submission" date="2016-10" db="EMBL/GenBank/DDBJ databases">
        <title>Complete Genome Sequence of Acetogen Clostridium formicoaceticum ATCC 27076.</title>
        <authorList>
            <person name="Bao T."/>
            <person name="Cheng C."/>
            <person name="Zhao J."/>
            <person name="Yang S.-T."/>
            <person name="Wang J."/>
            <person name="Wang M."/>
        </authorList>
    </citation>
    <scope>NUCLEOTIDE SEQUENCE [LARGE SCALE GENOMIC DNA]</scope>
    <source>
        <strain evidence="9 11">ATCC 27076</strain>
    </source>
</reference>
<sequence>MLNYALKRILAIVPLLLIVSFLAFVFINLSPYDPAEVALRALNVPEISDELLEKTREELGLNEPFVIRYVHWLKDMLRLDLGASYVSKQPVSALIGPAFLNTLKLTVVTAIYIIILSLLLGIFCAINEGKLADRVTRGIMFFLTAMPSYWIATLAIWFFAVKLDLFPTSGMGSSAHYVLPVTMLSLNYIGFYFRLIRNSMIQNTNENYVVYAKACGLKDKVVNKHILKNSLQTTVAVFGMAIPGLVAGTVVIENVFAWPGIGRLCVTSILNRDLPVIQGYIIVVALAFVFFNLLADLLSSWLNPKIQKG</sequence>
<reference evidence="10 12" key="2">
    <citation type="submission" date="2017-03" db="EMBL/GenBank/DDBJ databases">
        <title>Complete sequence of Clostridium formicaceticum DSM 92.</title>
        <authorList>
            <person name="Poehlein A."/>
            <person name="Karl M."/>
            <person name="Bengelsdorf F.R."/>
            <person name="Duerre P."/>
            <person name="Daniel R."/>
        </authorList>
    </citation>
    <scope>NUCLEOTIDE SEQUENCE [LARGE SCALE GENOMIC DNA]</scope>
    <source>
        <strain evidence="10 12">DSM 92</strain>
    </source>
</reference>
<evidence type="ECO:0000256" key="2">
    <source>
        <dbReference type="ARBA" id="ARBA00022448"/>
    </source>
</evidence>
<comment type="subcellular location">
    <subcellularLocation>
        <location evidence="1 7">Cell membrane</location>
        <topology evidence="1 7">Multi-pass membrane protein</topology>
    </subcellularLocation>
</comment>
<keyword evidence="4 7" id="KW-0812">Transmembrane</keyword>
<dbReference type="PANTHER" id="PTHR43163:SF6">
    <property type="entry name" value="DIPEPTIDE TRANSPORT SYSTEM PERMEASE PROTEIN DPPB-RELATED"/>
    <property type="match status" value="1"/>
</dbReference>
<feature type="domain" description="ABC transmembrane type-1" evidence="8">
    <location>
        <begin position="99"/>
        <end position="299"/>
    </location>
</feature>
<dbReference type="Proteomes" id="UP000177894">
    <property type="component" value="Chromosome"/>
</dbReference>
<evidence type="ECO:0000256" key="4">
    <source>
        <dbReference type="ARBA" id="ARBA00022692"/>
    </source>
</evidence>
<evidence type="ECO:0000259" key="8">
    <source>
        <dbReference type="PROSITE" id="PS50928"/>
    </source>
</evidence>
<dbReference type="InterPro" id="IPR050036">
    <property type="entry name" value="CntB"/>
</dbReference>
<proteinExistence type="inferred from homology"/>
<keyword evidence="5 7" id="KW-1133">Transmembrane helix</keyword>
<keyword evidence="2 7" id="KW-0813">Transport</keyword>
<evidence type="ECO:0000313" key="10">
    <source>
        <dbReference type="EMBL" id="ARE88951.1"/>
    </source>
</evidence>
<evidence type="ECO:0000313" key="11">
    <source>
        <dbReference type="Proteomes" id="UP000177894"/>
    </source>
</evidence>
<feature type="transmembrane region" description="Helical" evidence="7">
    <location>
        <begin position="138"/>
        <end position="160"/>
    </location>
</feature>
<dbReference type="InterPro" id="IPR000515">
    <property type="entry name" value="MetI-like"/>
</dbReference>
<dbReference type="Pfam" id="PF19300">
    <property type="entry name" value="BPD_transp_1_N"/>
    <property type="match status" value="1"/>
</dbReference>
<feature type="transmembrane region" description="Helical" evidence="7">
    <location>
        <begin position="105"/>
        <end position="126"/>
    </location>
</feature>
<evidence type="ECO:0000256" key="1">
    <source>
        <dbReference type="ARBA" id="ARBA00004651"/>
    </source>
</evidence>
<keyword evidence="6 7" id="KW-0472">Membrane</keyword>
<dbReference type="KEGG" id="cfm:BJL90_00630"/>
<accession>A0AAC9WHH6</accession>
<dbReference type="Pfam" id="PF00528">
    <property type="entry name" value="BPD_transp_1"/>
    <property type="match status" value="1"/>
</dbReference>
<feature type="transmembrane region" description="Helical" evidence="7">
    <location>
        <begin position="234"/>
        <end position="257"/>
    </location>
</feature>
<comment type="similarity">
    <text evidence="7">Belongs to the binding-protein-dependent transport system permease family.</text>
</comment>
<evidence type="ECO:0000256" key="5">
    <source>
        <dbReference type="ARBA" id="ARBA00022989"/>
    </source>
</evidence>
<dbReference type="GO" id="GO:0005886">
    <property type="term" value="C:plasma membrane"/>
    <property type="evidence" value="ECO:0007669"/>
    <property type="project" value="UniProtKB-SubCell"/>
</dbReference>
<feature type="transmembrane region" description="Helical" evidence="7">
    <location>
        <begin position="175"/>
        <end position="193"/>
    </location>
</feature>
<dbReference type="RefSeq" id="WP_070963393.1">
    <property type="nucleotide sequence ID" value="NZ_CP017603.1"/>
</dbReference>
<feature type="transmembrane region" description="Helical" evidence="7">
    <location>
        <begin position="9"/>
        <end position="29"/>
    </location>
</feature>
<dbReference type="InterPro" id="IPR035906">
    <property type="entry name" value="MetI-like_sf"/>
</dbReference>